<reference evidence="6" key="1">
    <citation type="submission" date="2012-06" db="EMBL/GenBank/DDBJ databases">
        <title>The genome sequence of Coniosporium apollinis CBS 100218.</title>
        <authorList>
            <consortium name="The Broad Institute Genome Sequencing Platform"/>
            <person name="Cuomo C."/>
            <person name="Gorbushina A."/>
            <person name="Noack S."/>
            <person name="Walker B."/>
            <person name="Young S.K."/>
            <person name="Zeng Q."/>
            <person name="Gargeya S."/>
            <person name="Fitzgerald M."/>
            <person name="Haas B."/>
            <person name="Abouelleil A."/>
            <person name="Alvarado L."/>
            <person name="Arachchi H.M."/>
            <person name="Berlin A.M."/>
            <person name="Chapman S.B."/>
            <person name="Goldberg J."/>
            <person name="Griggs A."/>
            <person name="Gujja S."/>
            <person name="Hansen M."/>
            <person name="Howarth C."/>
            <person name="Imamovic A."/>
            <person name="Larimer J."/>
            <person name="McCowan C."/>
            <person name="Montmayeur A."/>
            <person name="Murphy C."/>
            <person name="Neiman D."/>
            <person name="Pearson M."/>
            <person name="Priest M."/>
            <person name="Roberts A."/>
            <person name="Saif S."/>
            <person name="Shea T."/>
            <person name="Sisk P."/>
            <person name="Sykes S."/>
            <person name="Wortman J."/>
            <person name="Nusbaum C."/>
            <person name="Birren B."/>
        </authorList>
    </citation>
    <scope>NUCLEOTIDE SEQUENCE [LARGE SCALE GENOMIC DNA]</scope>
    <source>
        <strain evidence="6">CBS 100218</strain>
    </source>
</reference>
<dbReference type="Proteomes" id="UP000016924">
    <property type="component" value="Unassembled WGS sequence"/>
</dbReference>
<dbReference type="AlphaFoldDB" id="R7YWB9"/>
<dbReference type="CDD" id="cd04301">
    <property type="entry name" value="NAT_SF"/>
    <property type="match status" value="1"/>
</dbReference>
<evidence type="ECO:0000313" key="5">
    <source>
        <dbReference type="EMBL" id="EON66123.1"/>
    </source>
</evidence>
<dbReference type="Pfam" id="PF13673">
    <property type="entry name" value="Acetyltransf_10"/>
    <property type="match status" value="1"/>
</dbReference>
<feature type="region of interest" description="Disordered" evidence="3">
    <location>
        <begin position="39"/>
        <end position="62"/>
    </location>
</feature>
<dbReference type="STRING" id="1168221.R7YWB9"/>
<dbReference type="EMBL" id="JH767578">
    <property type="protein sequence ID" value="EON66123.1"/>
    <property type="molecule type" value="Genomic_DNA"/>
</dbReference>
<sequence length="201" mass="21810">MQVTVRTASTNTIQFIYRLSVCGELSLGLFTTTQTVENSSNADLASGPTASSALPVDSNQPDRTSRRELLLGHIVATKTTNPTIHDDDMVIPPNWPSAPPSHSQCQGHQEHGRTVALHSLAVLPAYQRKGLGALLLKAYVQRIESSGIADRVALLTYDRLVPFYETLGFENRGRSAVTYGGGGWIDMVREFRKAGDGEEGV</sequence>
<dbReference type="OMA" id="REVWYEM"/>
<dbReference type="InterPro" id="IPR051635">
    <property type="entry name" value="SNAT-like"/>
</dbReference>
<keyword evidence="6" id="KW-1185">Reference proteome</keyword>
<dbReference type="PANTHER" id="PTHR10908:SF0">
    <property type="entry name" value="SEROTONIN N-ACETYLTRANSFERASE"/>
    <property type="match status" value="1"/>
</dbReference>
<dbReference type="GO" id="GO:0005737">
    <property type="term" value="C:cytoplasm"/>
    <property type="evidence" value="ECO:0007669"/>
    <property type="project" value="TreeGrafter"/>
</dbReference>
<feature type="domain" description="N-acetyltransferase" evidence="4">
    <location>
        <begin position="111"/>
        <end position="192"/>
    </location>
</feature>
<dbReference type="InterPro" id="IPR000182">
    <property type="entry name" value="GNAT_dom"/>
</dbReference>
<accession>R7YWB9</accession>
<dbReference type="GeneID" id="19902677"/>
<dbReference type="InterPro" id="IPR016181">
    <property type="entry name" value="Acyl_CoA_acyltransferase"/>
</dbReference>
<protein>
    <recommendedName>
        <fullName evidence="4">N-acetyltransferase domain-containing protein</fullName>
    </recommendedName>
</protein>
<evidence type="ECO:0000256" key="1">
    <source>
        <dbReference type="ARBA" id="ARBA00022679"/>
    </source>
</evidence>
<gene>
    <name evidence="5" type="ORF">W97_05366</name>
</gene>
<dbReference type="eggNOG" id="KOG4144">
    <property type="taxonomic scope" value="Eukaryota"/>
</dbReference>
<name>R7YWB9_CONA1</name>
<evidence type="ECO:0000259" key="4">
    <source>
        <dbReference type="PROSITE" id="PS51186"/>
    </source>
</evidence>
<proteinExistence type="predicted"/>
<dbReference type="PANTHER" id="PTHR10908">
    <property type="entry name" value="SEROTONIN N-ACETYLTRANSFERASE"/>
    <property type="match status" value="1"/>
</dbReference>
<dbReference type="SUPFAM" id="SSF55729">
    <property type="entry name" value="Acyl-CoA N-acyltransferases (Nat)"/>
    <property type="match status" value="1"/>
</dbReference>
<evidence type="ECO:0000256" key="2">
    <source>
        <dbReference type="ARBA" id="ARBA00023315"/>
    </source>
</evidence>
<keyword evidence="2" id="KW-0012">Acyltransferase</keyword>
<dbReference type="OrthoDB" id="30840at2759"/>
<dbReference type="PROSITE" id="PS51186">
    <property type="entry name" value="GNAT"/>
    <property type="match status" value="1"/>
</dbReference>
<evidence type="ECO:0000313" key="6">
    <source>
        <dbReference type="Proteomes" id="UP000016924"/>
    </source>
</evidence>
<keyword evidence="1" id="KW-0808">Transferase</keyword>
<dbReference type="GO" id="GO:0004059">
    <property type="term" value="F:aralkylamine N-acetyltransferase activity"/>
    <property type="evidence" value="ECO:0007669"/>
    <property type="project" value="TreeGrafter"/>
</dbReference>
<dbReference type="HOGENOM" id="CLU_061829_0_2_1"/>
<dbReference type="Gene3D" id="3.40.630.30">
    <property type="match status" value="1"/>
</dbReference>
<organism evidence="5 6">
    <name type="scientific">Coniosporium apollinis (strain CBS 100218)</name>
    <name type="common">Rock-inhabiting black yeast</name>
    <dbReference type="NCBI Taxonomy" id="1168221"/>
    <lineage>
        <taxon>Eukaryota</taxon>
        <taxon>Fungi</taxon>
        <taxon>Dikarya</taxon>
        <taxon>Ascomycota</taxon>
        <taxon>Pezizomycotina</taxon>
        <taxon>Dothideomycetes</taxon>
        <taxon>Dothideomycetes incertae sedis</taxon>
        <taxon>Coniosporium</taxon>
    </lineage>
</organism>
<evidence type="ECO:0000256" key="3">
    <source>
        <dbReference type="SAM" id="MobiDB-lite"/>
    </source>
</evidence>
<dbReference type="RefSeq" id="XP_007781440.1">
    <property type="nucleotide sequence ID" value="XM_007783250.1"/>
</dbReference>